<evidence type="ECO:0000259" key="1">
    <source>
        <dbReference type="Pfam" id="PF00646"/>
    </source>
</evidence>
<evidence type="ECO:0000313" key="3">
    <source>
        <dbReference type="Proteomes" id="UP000541558"/>
    </source>
</evidence>
<dbReference type="CDD" id="cd09917">
    <property type="entry name" value="F-box_SF"/>
    <property type="match status" value="1"/>
</dbReference>
<name>A0A8H5B666_9AGAR</name>
<comment type="caution">
    <text evidence="2">The sequence shown here is derived from an EMBL/GenBank/DDBJ whole genome shotgun (WGS) entry which is preliminary data.</text>
</comment>
<evidence type="ECO:0000313" key="2">
    <source>
        <dbReference type="EMBL" id="KAF5317267.1"/>
    </source>
</evidence>
<dbReference type="InterPro" id="IPR001810">
    <property type="entry name" value="F-box_dom"/>
</dbReference>
<proteinExistence type="predicted"/>
<dbReference type="InterPro" id="IPR036047">
    <property type="entry name" value="F-box-like_dom_sf"/>
</dbReference>
<dbReference type="Gene3D" id="6.10.140.2220">
    <property type="match status" value="1"/>
</dbReference>
<dbReference type="AlphaFoldDB" id="A0A8H5B666"/>
<accession>A0A8H5B666</accession>
<organism evidence="2 3">
    <name type="scientific">Ephemerocybe angulata</name>
    <dbReference type="NCBI Taxonomy" id="980116"/>
    <lineage>
        <taxon>Eukaryota</taxon>
        <taxon>Fungi</taxon>
        <taxon>Dikarya</taxon>
        <taxon>Basidiomycota</taxon>
        <taxon>Agaricomycotina</taxon>
        <taxon>Agaricomycetes</taxon>
        <taxon>Agaricomycetidae</taxon>
        <taxon>Agaricales</taxon>
        <taxon>Agaricineae</taxon>
        <taxon>Psathyrellaceae</taxon>
        <taxon>Ephemerocybe</taxon>
    </lineage>
</organism>
<dbReference type="OrthoDB" id="2688364at2759"/>
<dbReference type="EMBL" id="JAACJK010000219">
    <property type="protein sequence ID" value="KAF5317267.1"/>
    <property type="molecule type" value="Genomic_DNA"/>
</dbReference>
<dbReference type="Pfam" id="PF00646">
    <property type="entry name" value="F-box"/>
    <property type="match status" value="1"/>
</dbReference>
<reference evidence="2 3" key="1">
    <citation type="journal article" date="2020" name="ISME J.">
        <title>Uncovering the hidden diversity of litter-decomposition mechanisms in mushroom-forming fungi.</title>
        <authorList>
            <person name="Floudas D."/>
            <person name="Bentzer J."/>
            <person name="Ahren D."/>
            <person name="Johansson T."/>
            <person name="Persson P."/>
            <person name="Tunlid A."/>
        </authorList>
    </citation>
    <scope>NUCLEOTIDE SEQUENCE [LARGE SCALE GENOMIC DNA]</scope>
    <source>
        <strain evidence="2 3">CBS 175.51</strain>
    </source>
</reference>
<feature type="domain" description="F-box" evidence="1">
    <location>
        <begin position="28"/>
        <end position="64"/>
    </location>
</feature>
<protein>
    <recommendedName>
        <fullName evidence="1">F-box domain-containing protein</fullName>
    </recommendedName>
</protein>
<dbReference type="Proteomes" id="UP000541558">
    <property type="component" value="Unassembled WGS sequence"/>
</dbReference>
<dbReference type="SUPFAM" id="SSF81383">
    <property type="entry name" value="F-box domain"/>
    <property type="match status" value="1"/>
</dbReference>
<keyword evidence="3" id="KW-1185">Reference proteome</keyword>
<sequence length="602" mass="66824">MSDATDIHVRQSRKPMGWQYLSVTEETPNDLWMEIAALLEPPDILALQCTCRALNQALYRKSVWAVALRQVCREHSLFLPTFPIDKMDTRQLFIAAMGPYRFRSLIESAGSFAAHADDAPVLSPAREPFASHKMTVIPQPASYLVPGGRFLLTFDCRAFILWDLGLVGSAKDINGPARGMIHTFPPGTFVFVEFETDCISMGVSMRQDSLRVVVSGNGGSGRVTLKAFEIGHFNETGQGCALRHLGELVLDCASNVKQIVIEGDRAIFESTEMVVWDFISGLYIVVKRASDINFSSSPTELEKIYIYNTLIQLGENSLKITDVPPDFVLTFGKPVPTGAPVSLRTAEQLVLPTSHTIQYPPPDDIVDRTRLRKSVANRHQARLPLLFDVYRPYRSGYTGMMRLAFTFARTPLGEIVLSPLKCIAKRAFPAGHNFAASNNPASLHVPGGFTAPLVRTISKEFFPFAYLENGLPRDEREYIYSTVGVDEKFNMCSRPECRKKESVKGTYQFCSGCHLVCYCSAQCQEAHSWPHMQVCEEQRRCTASGPIAPPMRLVKLPSQYPHTSLKNIGMCAGSGRMVNSLATGMDYHGHFSGVVLISDFLA</sequence>
<dbReference type="SUPFAM" id="SSF144232">
    <property type="entry name" value="HIT/MYND zinc finger-like"/>
    <property type="match status" value="1"/>
</dbReference>
<gene>
    <name evidence="2" type="ORF">D9611_003491</name>
</gene>